<name>A0A7M7J153_VARDE</name>
<dbReference type="EnsemblMetazoa" id="XM_022789713">
    <property type="protein sequence ID" value="XP_022645448"/>
    <property type="gene ID" value="LOC111243725"/>
</dbReference>
<dbReference type="PIRSF" id="PIRSF000862">
    <property type="entry name" value="Steryl_ester_lip"/>
    <property type="match status" value="1"/>
</dbReference>
<dbReference type="EnsemblMetazoa" id="XM_022789716">
    <property type="protein sequence ID" value="XP_022645451"/>
    <property type="gene ID" value="LOC111243725"/>
</dbReference>
<dbReference type="RefSeq" id="XP_022645448.1">
    <property type="nucleotide sequence ID" value="XM_022789713.1"/>
</dbReference>
<dbReference type="SUPFAM" id="SSF53474">
    <property type="entry name" value="alpha/beta-Hydrolases"/>
    <property type="match status" value="1"/>
</dbReference>
<keyword evidence="4" id="KW-0442">Lipid degradation</keyword>
<dbReference type="FunCoup" id="A0A7M7J153">
    <property type="interactions" value="123"/>
</dbReference>
<feature type="signal peptide" evidence="8">
    <location>
        <begin position="1"/>
        <end position="16"/>
    </location>
</feature>
<comment type="similarity">
    <text evidence="1">Belongs to the AB hydrolase superfamily. Lipase family.</text>
</comment>
<evidence type="ECO:0000313" key="12">
    <source>
        <dbReference type="Proteomes" id="UP000594260"/>
    </source>
</evidence>
<dbReference type="PANTHER" id="PTHR11005">
    <property type="entry name" value="LYSOSOMAL ACID LIPASE-RELATED"/>
    <property type="match status" value="1"/>
</dbReference>
<reference evidence="11" key="1">
    <citation type="submission" date="2021-01" db="UniProtKB">
        <authorList>
            <consortium name="EnsemblMetazoa"/>
        </authorList>
    </citation>
    <scope>IDENTIFICATION</scope>
</reference>
<keyword evidence="2 8" id="KW-0732">Signal</keyword>
<feature type="domain" description="Serine aminopeptidase S33" evidence="10">
    <location>
        <begin position="137"/>
        <end position="256"/>
    </location>
</feature>
<evidence type="ECO:0000259" key="9">
    <source>
        <dbReference type="Pfam" id="PF04083"/>
    </source>
</evidence>
<dbReference type="Pfam" id="PF04083">
    <property type="entry name" value="Abhydro_lipase"/>
    <property type="match status" value="1"/>
</dbReference>
<keyword evidence="6" id="KW-0325">Glycoprotein</keyword>
<feature type="active site" description="Charge relay system" evidence="7">
    <location>
        <position position="381"/>
    </location>
</feature>
<evidence type="ECO:0000256" key="4">
    <source>
        <dbReference type="ARBA" id="ARBA00022963"/>
    </source>
</evidence>
<dbReference type="RefSeq" id="XP_022645451.1">
    <property type="nucleotide sequence ID" value="XM_022789716.1"/>
</dbReference>
<keyword evidence="12" id="KW-1185">Reference proteome</keyword>
<evidence type="ECO:0000256" key="8">
    <source>
        <dbReference type="SAM" id="SignalP"/>
    </source>
</evidence>
<dbReference type="EnsemblMetazoa" id="XM_022789715">
    <property type="protein sequence ID" value="XP_022645450"/>
    <property type="gene ID" value="LOC111243725"/>
</dbReference>
<evidence type="ECO:0000256" key="5">
    <source>
        <dbReference type="ARBA" id="ARBA00023098"/>
    </source>
</evidence>
<evidence type="ECO:0000259" key="10">
    <source>
        <dbReference type="Pfam" id="PF12146"/>
    </source>
</evidence>
<dbReference type="KEGG" id="vde:111243725"/>
<feature type="domain" description="Partial AB-hydrolase lipase" evidence="9">
    <location>
        <begin position="71"/>
        <end position="132"/>
    </location>
</feature>
<keyword evidence="3" id="KW-0378">Hydrolase</keyword>
<evidence type="ECO:0000256" key="6">
    <source>
        <dbReference type="ARBA" id="ARBA00023180"/>
    </source>
</evidence>
<dbReference type="RefSeq" id="XP_022645450.1">
    <property type="nucleotide sequence ID" value="XM_022789715.1"/>
</dbReference>
<dbReference type="OMA" id="GYPYEKY"/>
<dbReference type="InterPro" id="IPR025483">
    <property type="entry name" value="Lipase_euk"/>
</dbReference>
<dbReference type="FunFam" id="3.40.50.1820:FF:000021">
    <property type="entry name" value="Lipase"/>
    <property type="match status" value="1"/>
</dbReference>
<dbReference type="InterPro" id="IPR006693">
    <property type="entry name" value="AB_hydrolase_lipase"/>
</dbReference>
<feature type="active site" description="Nucleophile" evidence="7">
    <location>
        <position position="208"/>
    </location>
</feature>
<dbReference type="RefSeq" id="XP_022645449.1">
    <property type="nucleotide sequence ID" value="XM_022789714.1"/>
</dbReference>
<dbReference type="InterPro" id="IPR022742">
    <property type="entry name" value="Hydrolase_4"/>
</dbReference>
<dbReference type="InterPro" id="IPR029058">
    <property type="entry name" value="AB_hydrolase_fold"/>
</dbReference>
<dbReference type="Pfam" id="PF12146">
    <property type="entry name" value="Hydrolase_4"/>
    <property type="match status" value="1"/>
</dbReference>
<evidence type="ECO:0000256" key="1">
    <source>
        <dbReference type="ARBA" id="ARBA00010701"/>
    </source>
</evidence>
<dbReference type="GO" id="GO:0016042">
    <property type="term" value="P:lipid catabolic process"/>
    <property type="evidence" value="ECO:0007669"/>
    <property type="project" value="UniProtKB-KW"/>
</dbReference>
<dbReference type="Proteomes" id="UP000594260">
    <property type="component" value="Unplaced"/>
</dbReference>
<organism evidence="11 12">
    <name type="scientific">Varroa destructor</name>
    <name type="common">Honeybee mite</name>
    <dbReference type="NCBI Taxonomy" id="109461"/>
    <lineage>
        <taxon>Eukaryota</taxon>
        <taxon>Metazoa</taxon>
        <taxon>Ecdysozoa</taxon>
        <taxon>Arthropoda</taxon>
        <taxon>Chelicerata</taxon>
        <taxon>Arachnida</taxon>
        <taxon>Acari</taxon>
        <taxon>Parasitiformes</taxon>
        <taxon>Mesostigmata</taxon>
        <taxon>Gamasina</taxon>
        <taxon>Dermanyssoidea</taxon>
        <taxon>Varroidae</taxon>
        <taxon>Varroa</taxon>
    </lineage>
</organism>
<evidence type="ECO:0008006" key="13">
    <source>
        <dbReference type="Google" id="ProtNLM"/>
    </source>
</evidence>
<proteinExistence type="inferred from homology"/>
<dbReference type="InParanoid" id="A0A7M7J153"/>
<evidence type="ECO:0000313" key="11">
    <source>
        <dbReference type="EnsemblMetazoa" id="XP_022645448"/>
    </source>
</evidence>
<dbReference type="OrthoDB" id="7958685at2759"/>
<dbReference type="RefSeq" id="XP_022645452.1">
    <property type="nucleotide sequence ID" value="XM_022789717.1"/>
</dbReference>
<protein>
    <recommendedName>
        <fullName evidence="13">Lipase</fullName>
    </recommendedName>
</protein>
<feature type="active site" description="Charge relay system" evidence="7">
    <location>
        <position position="412"/>
    </location>
</feature>
<dbReference type="GeneID" id="111243725"/>
<evidence type="ECO:0000256" key="3">
    <source>
        <dbReference type="ARBA" id="ARBA00022801"/>
    </source>
</evidence>
<dbReference type="Gene3D" id="3.40.50.1820">
    <property type="entry name" value="alpha/beta hydrolase"/>
    <property type="match status" value="1"/>
</dbReference>
<accession>A0A7M7J153</accession>
<keyword evidence="5" id="KW-0443">Lipid metabolism</keyword>
<dbReference type="GO" id="GO:0016788">
    <property type="term" value="F:hydrolase activity, acting on ester bonds"/>
    <property type="evidence" value="ECO:0007669"/>
    <property type="project" value="InterPro"/>
</dbReference>
<dbReference type="EnsemblMetazoa" id="XM_022789714">
    <property type="protein sequence ID" value="XP_022645449"/>
    <property type="gene ID" value="LOC111243725"/>
</dbReference>
<dbReference type="AlphaFoldDB" id="A0A7M7J153"/>
<sequence length="456" mass="51532">MVFRVMTIALVGGALATLLNDSPAHSIDELSLEDYDIENLTRFFFEGTGDYHDPLNSQYRLRDPDELLNCSQIIQRYGYPAENHLVQTKDGYILEIQRIPYGRYTSRPANGSRPVIYLQHGLLSSSFDFVANPPDESLGYILADQGFDVWLGNVRGNTYGRKHVNMTPSDMRFWDFSFDEFIAIDVPAVIDYILNKTGEQSLYYVGHSQGTTIMFGLLSIKPEYQDKIKAYVALAPVANVTTITSPVRWLAPFANDLSWILEWLGDGELLGNSKLIKFLASTLCTFSVSKGLCEDVIFLVCGIDTVELNVTRIPVYISHTPAGSSVKNIIHFAQEIRARRFQMYDYGASENQKRYNQTRPPQYDITKITKTPIAIYSSKNDWFADPADVNILRKKLPSLVHDYRVSEAKFTHIDFLYGVRANTLVYKDVLSFLASCKTVINSRHPVNSNSSCLPST</sequence>
<evidence type="ECO:0000256" key="2">
    <source>
        <dbReference type="ARBA" id="ARBA00022729"/>
    </source>
</evidence>
<evidence type="ECO:0000256" key="7">
    <source>
        <dbReference type="PIRSR" id="PIRSR000862-1"/>
    </source>
</evidence>
<dbReference type="EnsemblMetazoa" id="XM_022789717">
    <property type="protein sequence ID" value="XP_022645452"/>
    <property type="gene ID" value="LOC111243725"/>
</dbReference>
<feature type="chain" id="PRO_5036401522" description="Lipase" evidence="8">
    <location>
        <begin position="17"/>
        <end position="456"/>
    </location>
</feature>